<evidence type="ECO:0000313" key="2">
    <source>
        <dbReference type="EMBL" id="OCL11863.1"/>
    </source>
</evidence>
<gene>
    <name evidence="2" type="ORF">AOQ84DRAFT_373600</name>
</gene>
<keyword evidence="3" id="KW-1185">Reference proteome</keyword>
<evidence type="ECO:0000313" key="3">
    <source>
        <dbReference type="Proteomes" id="UP000250140"/>
    </source>
</evidence>
<dbReference type="Proteomes" id="UP000250140">
    <property type="component" value="Unassembled WGS sequence"/>
</dbReference>
<name>A0A8E2F8F1_9PEZI</name>
<protein>
    <recommendedName>
        <fullName evidence="1">Heterokaryon incompatibility domain-containing protein</fullName>
    </recommendedName>
</protein>
<sequence>MRIPENLRDAHQDVCFLNPDEGKRVIWADAVYTNQDVKECNGRVQMMGQIFRDAQKVITYIRKATPDAELGIRFASYLRKFAELLCPERFEPWKTLLSKNLPSWIALRELLTASCFSRTSILWEPIPNDNILMY</sequence>
<dbReference type="InterPro" id="IPR010730">
    <property type="entry name" value="HET"/>
</dbReference>
<proteinExistence type="predicted"/>
<accession>A0A8E2F8F1</accession>
<feature type="domain" description="Heterokaryon incompatibility" evidence="1">
    <location>
        <begin position="2"/>
        <end position="119"/>
    </location>
</feature>
<reference evidence="2 3" key="1">
    <citation type="journal article" date="2016" name="Nat. Commun.">
        <title>Ectomycorrhizal ecology is imprinted in the genome of the dominant symbiotic fungus Cenococcum geophilum.</title>
        <authorList>
            <consortium name="DOE Joint Genome Institute"/>
            <person name="Peter M."/>
            <person name="Kohler A."/>
            <person name="Ohm R.A."/>
            <person name="Kuo A."/>
            <person name="Krutzmann J."/>
            <person name="Morin E."/>
            <person name="Arend M."/>
            <person name="Barry K.W."/>
            <person name="Binder M."/>
            <person name="Choi C."/>
            <person name="Clum A."/>
            <person name="Copeland A."/>
            <person name="Grisel N."/>
            <person name="Haridas S."/>
            <person name="Kipfer T."/>
            <person name="LaButti K."/>
            <person name="Lindquist E."/>
            <person name="Lipzen A."/>
            <person name="Maire R."/>
            <person name="Meier B."/>
            <person name="Mihaltcheva S."/>
            <person name="Molinier V."/>
            <person name="Murat C."/>
            <person name="Poggeler S."/>
            <person name="Quandt C.A."/>
            <person name="Sperisen C."/>
            <person name="Tritt A."/>
            <person name="Tisserant E."/>
            <person name="Crous P.W."/>
            <person name="Henrissat B."/>
            <person name="Nehls U."/>
            <person name="Egli S."/>
            <person name="Spatafora J.W."/>
            <person name="Grigoriev I.V."/>
            <person name="Martin F.M."/>
        </authorList>
    </citation>
    <scope>NUCLEOTIDE SEQUENCE [LARGE SCALE GENOMIC DNA]</scope>
    <source>
        <strain evidence="2 3">CBS 207.34</strain>
    </source>
</reference>
<dbReference type="EMBL" id="KV748971">
    <property type="protein sequence ID" value="OCL11863.1"/>
    <property type="molecule type" value="Genomic_DNA"/>
</dbReference>
<dbReference type="AlphaFoldDB" id="A0A8E2F8F1"/>
<dbReference type="Pfam" id="PF06985">
    <property type="entry name" value="HET"/>
    <property type="match status" value="1"/>
</dbReference>
<evidence type="ECO:0000259" key="1">
    <source>
        <dbReference type="Pfam" id="PF06985"/>
    </source>
</evidence>
<dbReference type="OrthoDB" id="2157530at2759"/>
<organism evidence="2 3">
    <name type="scientific">Glonium stellatum</name>
    <dbReference type="NCBI Taxonomy" id="574774"/>
    <lineage>
        <taxon>Eukaryota</taxon>
        <taxon>Fungi</taxon>
        <taxon>Dikarya</taxon>
        <taxon>Ascomycota</taxon>
        <taxon>Pezizomycotina</taxon>
        <taxon>Dothideomycetes</taxon>
        <taxon>Pleosporomycetidae</taxon>
        <taxon>Gloniales</taxon>
        <taxon>Gloniaceae</taxon>
        <taxon>Glonium</taxon>
    </lineage>
</organism>